<dbReference type="PROSITE" id="PS50076">
    <property type="entry name" value="DNAJ_2"/>
    <property type="match status" value="1"/>
</dbReference>
<reference evidence="2 3" key="1">
    <citation type="journal article" date="2013" name="BMC Genomics">
        <title>The miniature genome of a carnivorous plant Genlisea aurea contains a low number of genes and short non-coding sequences.</title>
        <authorList>
            <person name="Leushkin E.V."/>
            <person name="Sutormin R.A."/>
            <person name="Nabieva E.R."/>
            <person name="Penin A.A."/>
            <person name="Kondrashov A.S."/>
            <person name="Logacheva M.D."/>
        </authorList>
    </citation>
    <scope>NUCLEOTIDE SEQUENCE [LARGE SCALE GENOMIC DNA]</scope>
</reference>
<organism evidence="2 3">
    <name type="scientific">Genlisea aurea</name>
    <dbReference type="NCBI Taxonomy" id="192259"/>
    <lineage>
        <taxon>Eukaryota</taxon>
        <taxon>Viridiplantae</taxon>
        <taxon>Streptophyta</taxon>
        <taxon>Embryophyta</taxon>
        <taxon>Tracheophyta</taxon>
        <taxon>Spermatophyta</taxon>
        <taxon>Magnoliopsida</taxon>
        <taxon>eudicotyledons</taxon>
        <taxon>Gunneridae</taxon>
        <taxon>Pentapetalae</taxon>
        <taxon>asterids</taxon>
        <taxon>lamiids</taxon>
        <taxon>Lamiales</taxon>
        <taxon>Lentibulariaceae</taxon>
        <taxon>Genlisea</taxon>
    </lineage>
</organism>
<name>S8CC98_9LAMI</name>
<dbReference type="PROSITE" id="PS00636">
    <property type="entry name" value="DNAJ_1"/>
    <property type="match status" value="1"/>
</dbReference>
<protein>
    <recommendedName>
        <fullName evidence="1">J domain-containing protein</fullName>
    </recommendedName>
</protein>
<evidence type="ECO:0000313" key="2">
    <source>
        <dbReference type="EMBL" id="EPS64515.1"/>
    </source>
</evidence>
<feature type="domain" description="J" evidence="1">
    <location>
        <begin position="66"/>
        <end position="130"/>
    </location>
</feature>
<proteinExistence type="predicted"/>
<dbReference type="SUPFAM" id="SSF46565">
    <property type="entry name" value="Chaperone J-domain"/>
    <property type="match status" value="1"/>
</dbReference>
<dbReference type="PANTHER" id="PTHR44137">
    <property type="entry name" value="BNAC03G44070D PROTEIN"/>
    <property type="match status" value="1"/>
</dbReference>
<dbReference type="Pfam" id="PF00226">
    <property type="entry name" value="DnaJ"/>
    <property type="match status" value="1"/>
</dbReference>
<dbReference type="InterPro" id="IPR001623">
    <property type="entry name" value="DnaJ_domain"/>
</dbReference>
<evidence type="ECO:0000313" key="3">
    <source>
        <dbReference type="Proteomes" id="UP000015453"/>
    </source>
</evidence>
<dbReference type="EMBL" id="AUSU01004776">
    <property type="protein sequence ID" value="EPS64515.1"/>
    <property type="molecule type" value="Genomic_DNA"/>
</dbReference>
<dbReference type="InterPro" id="IPR036869">
    <property type="entry name" value="J_dom_sf"/>
</dbReference>
<dbReference type="PANTHER" id="PTHR44137:SF57">
    <property type="entry name" value="CHAPERONE DNAJ-DOMAIN PROTEIN"/>
    <property type="match status" value="1"/>
</dbReference>
<dbReference type="AlphaFoldDB" id="S8CC98"/>
<dbReference type="OrthoDB" id="10250354at2759"/>
<comment type="caution">
    <text evidence="2">The sequence shown here is derived from an EMBL/GenBank/DDBJ whole genome shotgun (WGS) entry which is preliminary data.</text>
</comment>
<dbReference type="Proteomes" id="UP000015453">
    <property type="component" value="Unassembled WGS sequence"/>
</dbReference>
<dbReference type="PRINTS" id="PR00625">
    <property type="entry name" value="JDOMAIN"/>
</dbReference>
<gene>
    <name evidence="2" type="ORF">M569_10265</name>
</gene>
<dbReference type="InterPro" id="IPR018253">
    <property type="entry name" value="DnaJ_domain_CS"/>
</dbReference>
<dbReference type="SMART" id="SM00271">
    <property type="entry name" value="DnaJ"/>
    <property type="match status" value="1"/>
</dbReference>
<keyword evidence="3" id="KW-1185">Reference proteome</keyword>
<accession>S8CC98</accession>
<feature type="non-terminal residue" evidence="2">
    <location>
        <position position="131"/>
    </location>
</feature>
<sequence>MDCNKDEAMRAKVLAAKKMSNNDFEGARKIALKAQNLFPELENINQLLSVCDVHCSAQRRVGSEKDWYGILQVEKLSDELAVKKQYRRLALYLHPDKNQLPGAEGAFKLISEAHNVLSDKTKKSIYDSKLR</sequence>
<dbReference type="Gene3D" id="1.10.287.110">
    <property type="entry name" value="DnaJ domain"/>
    <property type="match status" value="1"/>
</dbReference>
<evidence type="ECO:0000259" key="1">
    <source>
        <dbReference type="PROSITE" id="PS50076"/>
    </source>
</evidence>
<dbReference type="CDD" id="cd06257">
    <property type="entry name" value="DnaJ"/>
    <property type="match status" value="1"/>
</dbReference>